<dbReference type="Proteomes" id="UP001283361">
    <property type="component" value="Unassembled WGS sequence"/>
</dbReference>
<evidence type="ECO:0000313" key="1">
    <source>
        <dbReference type="EMBL" id="KAK3741532.1"/>
    </source>
</evidence>
<organism evidence="1 2">
    <name type="scientific">Elysia crispata</name>
    <name type="common">lettuce slug</name>
    <dbReference type="NCBI Taxonomy" id="231223"/>
    <lineage>
        <taxon>Eukaryota</taxon>
        <taxon>Metazoa</taxon>
        <taxon>Spiralia</taxon>
        <taxon>Lophotrochozoa</taxon>
        <taxon>Mollusca</taxon>
        <taxon>Gastropoda</taxon>
        <taxon>Heterobranchia</taxon>
        <taxon>Euthyneura</taxon>
        <taxon>Panpulmonata</taxon>
        <taxon>Sacoglossa</taxon>
        <taxon>Placobranchoidea</taxon>
        <taxon>Plakobranchidae</taxon>
        <taxon>Elysia</taxon>
    </lineage>
</organism>
<protein>
    <submittedName>
        <fullName evidence="1">Uncharacterized protein</fullName>
    </submittedName>
</protein>
<keyword evidence="2" id="KW-1185">Reference proteome</keyword>
<proteinExistence type="predicted"/>
<name>A0AAE0YD21_9GAST</name>
<accession>A0AAE0YD21</accession>
<gene>
    <name evidence="1" type="ORF">RRG08_045528</name>
</gene>
<comment type="caution">
    <text evidence="1">The sequence shown here is derived from an EMBL/GenBank/DDBJ whole genome shotgun (WGS) entry which is preliminary data.</text>
</comment>
<sequence length="103" mass="11810">MFTVRGYLRADLATRFYNIPLTTKFRSTRAASPCHTSVYLLHYKGSFPLSYHYLLRYYGSFPLSYQCSLAALLGQLPFVISVFTCCAIRTASPCHTSVYLLRY</sequence>
<dbReference type="AlphaFoldDB" id="A0AAE0YD21"/>
<evidence type="ECO:0000313" key="2">
    <source>
        <dbReference type="Proteomes" id="UP001283361"/>
    </source>
</evidence>
<dbReference type="EMBL" id="JAWDGP010006415">
    <property type="protein sequence ID" value="KAK3741532.1"/>
    <property type="molecule type" value="Genomic_DNA"/>
</dbReference>
<reference evidence="1" key="1">
    <citation type="journal article" date="2023" name="G3 (Bethesda)">
        <title>A reference genome for the long-term kleptoplast-retaining sea slug Elysia crispata morphotype clarki.</title>
        <authorList>
            <person name="Eastman K.E."/>
            <person name="Pendleton A.L."/>
            <person name="Shaikh M.A."/>
            <person name="Suttiyut T."/>
            <person name="Ogas R."/>
            <person name="Tomko P."/>
            <person name="Gavelis G."/>
            <person name="Widhalm J.R."/>
            <person name="Wisecaver J.H."/>
        </authorList>
    </citation>
    <scope>NUCLEOTIDE SEQUENCE</scope>
    <source>
        <strain evidence="1">ECLA1</strain>
    </source>
</reference>